<feature type="transmembrane region" description="Helical" evidence="7">
    <location>
        <begin position="87"/>
        <end position="113"/>
    </location>
</feature>
<dbReference type="EMBL" id="QKZN01000005">
    <property type="protein sequence ID" value="PZX28029.1"/>
    <property type="molecule type" value="Genomic_DNA"/>
</dbReference>
<dbReference type="PANTHER" id="PTHR33362">
    <property type="entry name" value="SIALIC ACID TRAP TRANSPORTER PERMEASE PROTEIN SIAT-RELATED"/>
    <property type="match status" value="1"/>
</dbReference>
<evidence type="ECO:0000256" key="2">
    <source>
        <dbReference type="ARBA" id="ARBA00022475"/>
    </source>
</evidence>
<keyword evidence="5 7" id="KW-1133">Transmembrane helix</keyword>
<feature type="transmembrane region" description="Helical" evidence="7">
    <location>
        <begin position="364"/>
        <end position="388"/>
    </location>
</feature>
<feature type="transmembrane region" description="Helical" evidence="7">
    <location>
        <begin position="7"/>
        <end position="33"/>
    </location>
</feature>
<evidence type="ECO:0000256" key="4">
    <source>
        <dbReference type="ARBA" id="ARBA00022692"/>
    </source>
</evidence>
<feature type="transmembrane region" description="Helical" evidence="7">
    <location>
        <begin position="53"/>
        <end position="75"/>
    </location>
</feature>
<comment type="caution">
    <text evidence="9">The sequence shown here is derived from an EMBL/GenBank/DDBJ whole genome shotgun (WGS) entry which is preliminary data.</text>
</comment>
<feature type="transmembrane region" description="Helical" evidence="7">
    <location>
        <begin position="144"/>
        <end position="168"/>
    </location>
</feature>
<keyword evidence="3 7" id="KW-0997">Cell inner membrane</keyword>
<evidence type="ECO:0000256" key="5">
    <source>
        <dbReference type="ARBA" id="ARBA00022989"/>
    </source>
</evidence>
<dbReference type="PANTHER" id="PTHR33362:SF5">
    <property type="entry name" value="C4-DICARBOXYLATE TRAP TRANSPORTER LARGE PERMEASE PROTEIN DCTM"/>
    <property type="match status" value="1"/>
</dbReference>
<comment type="subunit">
    <text evidence="7">The complex comprises the extracytoplasmic solute receptor protein and the two transmembrane proteins.</text>
</comment>
<evidence type="ECO:0000313" key="10">
    <source>
        <dbReference type="Proteomes" id="UP000249638"/>
    </source>
</evidence>
<feature type="transmembrane region" description="Helical" evidence="7">
    <location>
        <begin position="248"/>
        <end position="267"/>
    </location>
</feature>
<evidence type="ECO:0000256" key="7">
    <source>
        <dbReference type="RuleBase" id="RU369079"/>
    </source>
</evidence>
<gene>
    <name evidence="9" type="ORF">C7416_105258</name>
</gene>
<feature type="transmembrane region" description="Helical" evidence="7">
    <location>
        <begin position="400"/>
        <end position="421"/>
    </location>
</feature>
<dbReference type="Proteomes" id="UP000249638">
    <property type="component" value="Unassembled WGS sequence"/>
</dbReference>
<dbReference type="GO" id="GO:0005886">
    <property type="term" value="C:plasma membrane"/>
    <property type="evidence" value="ECO:0007669"/>
    <property type="project" value="UniProtKB-SubCell"/>
</dbReference>
<comment type="caution">
    <text evidence="7">Lacks conserved residue(s) required for the propagation of feature annotation.</text>
</comment>
<protein>
    <recommendedName>
        <fullName evidence="7">TRAP transporter large permease protein</fullName>
    </recommendedName>
</protein>
<dbReference type="AlphaFoldDB" id="A0A2W7QS97"/>
<reference evidence="9" key="1">
    <citation type="submission" date="2018-06" db="EMBL/GenBank/DDBJ databases">
        <title>Genomic Encyclopedia of Type Strains, Phase IV (KMG-V): Genome sequencing to study the core and pangenomes of soil and plant-associated prokaryotes.</title>
        <authorList>
            <person name="Whitman W."/>
        </authorList>
    </citation>
    <scope>NUCLEOTIDE SEQUENCE [LARGE SCALE GENOMIC DNA]</scope>
    <source>
        <strain evidence="9">MLR2-44</strain>
    </source>
</reference>
<evidence type="ECO:0000256" key="3">
    <source>
        <dbReference type="ARBA" id="ARBA00022519"/>
    </source>
</evidence>
<dbReference type="NCBIfam" id="TIGR00786">
    <property type="entry name" value="dctM"/>
    <property type="match status" value="1"/>
</dbReference>
<evidence type="ECO:0000256" key="6">
    <source>
        <dbReference type="ARBA" id="ARBA00023136"/>
    </source>
</evidence>
<accession>A0A2W7QS97</accession>
<evidence type="ECO:0000313" key="9">
    <source>
        <dbReference type="EMBL" id="PZX28029.1"/>
    </source>
</evidence>
<name>A0A2W7QS97_9BURK</name>
<keyword evidence="6 7" id="KW-0472">Membrane</keyword>
<dbReference type="PIRSF" id="PIRSF006066">
    <property type="entry name" value="HI0050"/>
    <property type="match status" value="1"/>
</dbReference>
<dbReference type="Pfam" id="PF06808">
    <property type="entry name" value="DctM"/>
    <property type="match status" value="1"/>
</dbReference>
<feature type="domain" description="TRAP C4-dicarboxylate transport system permease DctM subunit" evidence="8">
    <location>
        <begin position="9"/>
        <end position="422"/>
    </location>
</feature>
<feature type="transmembrane region" description="Helical" evidence="7">
    <location>
        <begin position="174"/>
        <end position="200"/>
    </location>
</feature>
<comment type="function">
    <text evidence="7">Part of the tripartite ATP-independent periplasmic (TRAP) transport system.</text>
</comment>
<organism evidence="9 10">
    <name type="scientific">Cupriavidus phytorum</name>
    <dbReference type="NCBI Taxonomy" id="3024399"/>
    <lineage>
        <taxon>Bacteria</taxon>
        <taxon>Pseudomonadati</taxon>
        <taxon>Pseudomonadota</taxon>
        <taxon>Betaproteobacteria</taxon>
        <taxon>Burkholderiales</taxon>
        <taxon>Burkholderiaceae</taxon>
        <taxon>Cupriavidus</taxon>
    </lineage>
</organism>
<dbReference type="GO" id="GO:0022857">
    <property type="term" value="F:transmembrane transporter activity"/>
    <property type="evidence" value="ECO:0007669"/>
    <property type="project" value="UniProtKB-UniRule"/>
</dbReference>
<feature type="transmembrane region" description="Helical" evidence="7">
    <location>
        <begin position="221"/>
        <end position="242"/>
    </location>
</feature>
<keyword evidence="4 7" id="KW-0812">Transmembrane</keyword>
<comment type="similarity">
    <text evidence="7">Belongs to the TRAP transporter large permease family.</text>
</comment>
<dbReference type="InterPro" id="IPR010656">
    <property type="entry name" value="DctM"/>
</dbReference>
<dbReference type="InterPro" id="IPR004681">
    <property type="entry name" value="TRAP_DctM"/>
</dbReference>
<feature type="transmembrane region" description="Helical" evidence="7">
    <location>
        <begin position="279"/>
        <end position="300"/>
    </location>
</feature>
<comment type="subcellular location">
    <subcellularLocation>
        <location evidence="1 7">Cell inner membrane</location>
        <topology evidence="1 7">Multi-pass membrane protein</topology>
    </subcellularLocation>
</comment>
<keyword evidence="10" id="KW-1185">Reference proteome</keyword>
<evidence type="ECO:0000256" key="1">
    <source>
        <dbReference type="ARBA" id="ARBA00004429"/>
    </source>
</evidence>
<keyword evidence="2" id="KW-1003">Cell membrane</keyword>
<sequence>MTLVAIILFVVFIGLMLLGVPIGVSLGLGGLVAIGLSNLDTQMFGLLAVPQNFYAGLAKYPLLAIPMFVLVGSIFDRSGVAQRLVTFAIAVVGRGPGMLPLVAILVAMFLGGISGSGPANAAAVGGVMIAAMSRAGYPGSYSAAVVGAAAATDILIPPSVAFIIYSVLVPGASVPALFAAGMIPGVLAGIALIVPAVWLARKHNMGAAEAALPRPPFWKSLREAAWGLVAPFLILGGMRAGWFTPTEAAVVAVVYGLFVGMVVYRSIGMRDLFTIFQEAAETSAVILLVVALAGIFAYALSTLGVIDPLAQAIATSGLGEYGVLALIVLLLMTVGMFLDGISIFLIFVPLLLPIANAFQWNPVWFGVVLTLKVALGQFTPPLAVNLMVSCRIARVRMEETVPWVIWMLLAMFVAMLMVLAYPPLATWLPEYLGY</sequence>
<evidence type="ECO:0000259" key="8">
    <source>
        <dbReference type="Pfam" id="PF06808"/>
    </source>
</evidence>
<keyword evidence="7" id="KW-0813">Transport</keyword>
<proteinExistence type="inferred from homology"/>